<dbReference type="SUPFAM" id="SSF56112">
    <property type="entry name" value="Protein kinase-like (PK-like)"/>
    <property type="match status" value="1"/>
</dbReference>
<dbReference type="Gene3D" id="1.10.510.10">
    <property type="entry name" value="Transferase(Phosphotransferase) domain 1"/>
    <property type="match status" value="1"/>
</dbReference>
<keyword evidence="6 7" id="KW-0067">ATP-binding</keyword>
<dbReference type="Gene3D" id="3.30.200.20">
    <property type="entry name" value="Phosphorylase Kinase, domain 1"/>
    <property type="match status" value="1"/>
</dbReference>
<keyword evidence="5" id="KW-0418">Kinase</keyword>
<sequence length="356" mass="37246">MASASVCEAGPDIRTPLADARTGTVLDGRYRLEELVGEGGMGRVYRACDEVLERTVAVKIFPSAAVDDADRGRRAAEARLLAALSHPSLVTLYDAQASRDGTGYLVMEYVGGGALSDRIQRGPLTTRLVSEIAADMGEALHAVHSAGAVHRDVKPSNVLLHPAETGAAGRGRRMRATLADFGIAYLADGARVTTPGMAVGTAAYFSPEQARGMDPSPSCDVYALGLVLIEALTGRRAFPQTTPIEAVVARLHSAPEVPTAFGEAWTTLLTDMTAPDPADRPSAQQVADRARLLAQAPSEPSPASAEGAANRVYREPSPAAPIAPSAPTTRVRSRRRPTLAQLVVQGVGAAVLGLSR</sequence>
<protein>
    <recommendedName>
        <fullName evidence="1">non-specific serine/threonine protein kinase</fullName>
        <ecNumber evidence="1">2.7.11.1</ecNumber>
    </recommendedName>
</protein>
<evidence type="ECO:0000313" key="10">
    <source>
        <dbReference type="EMBL" id="GAA3649412.1"/>
    </source>
</evidence>
<keyword evidence="3" id="KW-0808">Transferase</keyword>
<keyword evidence="4 7" id="KW-0547">Nucleotide-binding</keyword>
<dbReference type="CDD" id="cd14014">
    <property type="entry name" value="STKc_PknB_like"/>
    <property type="match status" value="1"/>
</dbReference>
<evidence type="ECO:0000256" key="7">
    <source>
        <dbReference type="PROSITE-ProRule" id="PRU10141"/>
    </source>
</evidence>
<evidence type="ECO:0000256" key="2">
    <source>
        <dbReference type="ARBA" id="ARBA00022527"/>
    </source>
</evidence>
<gene>
    <name evidence="10" type="ORF">GCM10022202_06350</name>
</gene>
<name>A0ABP7B606_9MICO</name>
<keyword evidence="11" id="KW-1185">Reference proteome</keyword>
<dbReference type="InterPro" id="IPR017441">
    <property type="entry name" value="Protein_kinase_ATP_BS"/>
</dbReference>
<organism evidence="10 11">
    <name type="scientific">Microbacterium marinilacus</name>
    <dbReference type="NCBI Taxonomy" id="415209"/>
    <lineage>
        <taxon>Bacteria</taxon>
        <taxon>Bacillati</taxon>
        <taxon>Actinomycetota</taxon>
        <taxon>Actinomycetes</taxon>
        <taxon>Micrococcales</taxon>
        <taxon>Microbacteriaceae</taxon>
        <taxon>Microbacterium</taxon>
    </lineage>
</organism>
<evidence type="ECO:0000256" key="8">
    <source>
        <dbReference type="SAM" id="MobiDB-lite"/>
    </source>
</evidence>
<evidence type="ECO:0000256" key="4">
    <source>
        <dbReference type="ARBA" id="ARBA00022741"/>
    </source>
</evidence>
<dbReference type="PANTHER" id="PTHR43289">
    <property type="entry name" value="MITOGEN-ACTIVATED PROTEIN KINASE KINASE KINASE 20-RELATED"/>
    <property type="match status" value="1"/>
</dbReference>
<feature type="region of interest" description="Disordered" evidence="8">
    <location>
        <begin position="315"/>
        <end position="334"/>
    </location>
</feature>
<dbReference type="SMART" id="SM00220">
    <property type="entry name" value="S_TKc"/>
    <property type="match status" value="1"/>
</dbReference>
<dbReference type="PROSITE" id="PS00107">
    <property type="entry name" value="PROTEIN_KINASE_ATP"/>
    <property type="match status" value="1"/>
</dbReference>
<accession>A0ABP7B606</accession>
<reference evidence="11" key="1">
    <citation type="journal article" date="2019" name="Int. J. Syst. Evol. Microbiol.">
        <title>The Global Catalogue of Microorganisms (GCM) 10K type strain sequencing project: providing services to taxonomists for standard genome sequencing and annotation.</title>
        <authorList>
            <consortium name="The Broad Institute Genomics Platform"/>
            <consortium name="The Broad Institute Genome Sequencing Center for Infectious Disease"/>
            <person name="Wu L."/>
            <person name="Ma J."/>
        </authorList>
    </citation>
    <scope>NUCLEOTIDE SEQUENCE [LARGE SCALE GENOMIC DNA]</scope>
    <source>
        <strain evidence="11">JCM 16546</strain>
    </source>
</reference>
<evidence type="ECO:0000256" key="5">
    <source>
        <dbReference type="ARBA" id="ARBA00022777"/>
    </source>
</evidence>
<comment type="caution">
    <text evidence="10">The sequence shown here is derived from an EMBL/GenBank/DDBJ whole genome shotgun (WGS) entry which is preliminary data.</text>
</comment>
<proteinExistence type="predicted"/>
<dbReference type="Pfam" id="PF00069">
    <property type="entry name" value="Pkinase"/>
    <property type="match status" value="1"/>
</dbReference>
<dbReference type="PROSITE" id="PS50011">
    <property type="entry name" value="PROTEIN_KINASE_DOM"/>
    <property type="match status" value="1"/>
</dbReference>
<dbReference type="EC" id="2.7.11.1" evidence="1"/>
<feature type="compositionally biased region" description="Low complexity" evidence="8">
    <location>
        <begin position="316"/>
        <end position="330"/>
    </location>
</feature>
<evidence type="ECO:0000256" key="1">
    <source>
        <dbReference type="ARBA" id="ARBA00012513"/>
    </source>
</evidence>
<dbReference type="RefSeq" id="WP_221859988.1">
    <property type="nucleotide sequence ID" value="NZ_BAAAYV010000004.1"/>
</dbReference>
<dbReference type="EMBL" id="BAAAYV010000004">
    <property type="protein sequence ID" value="GAA3649412.1"/>
    <property type="molecule type" value="Genomic_DNA"/>
</dbReference>
<evidence type="ECO:0000256" key="6">
    <source>
        <dbReference type="ARBA" id="ARBA00022840"/>
    </source>
</evidence>
<keyword evidence="2" id="KW-0723">Serine/threonine-protein kinase</keyword>
<evidence type="ECO:0000259" key="9">
    <source>
        <dbReference type="PROSITE" id="PS50011"/>
    </source>
</evidence>
<dbReference type="InterPro" id="IPR011009">
    <property type="entry name" value="Kinase-like_dom_sf"/>
</dbReference>
<feature type="binding site" evidence="7">
    <location>
        <position position="59"/>
    </location>
    <ligand>
        <name>ATP</name>
        <dbReference type="ChEBI" id="CHEBI:30616"/>
    </ligand>
</feature>
<dbReference type="Proteomes" id="UP001410795">
    <property type="component" value="Unassembled WGS sequence"/>
</dbReference>
<evidence type="ECO:0000313" key="11">
    <source>
        <dbReference type="Proteomes" id="UP001410795"/>
    </source>
</evidence>
<evidence type="ECO:0000256" key="3">
    <source>
        <dbReference type="ARBA" id="ARBA00022679"/>
    </source>
</evidence>
<dbReference type="InterPro" id="IPR000719">
    <property type="entry name" value="Prot_kinase_dom"/>
</dbReference>
<feature type="domain" description="Protein kinase" evidence="9">
    <location>
        <begin position="30"/>
        <end position="292"/>
    </location>
</feature>
<dbReference type="PANTHER" id="PTHR43289:SF6">
    <property type="entry name" value="SERINE_THREONINE-PROTEIN KINASE NEKL-3"/>
    <property type="match status" value="1"/>
</dbReference>